<comment type="catalytic activity">
    <reaction evidence="1">
        <text>4-demethylwyosine(37) in tRNA(Phe) + S-adenosyl-L-methionine = 4-demethyl-7-[(3S)-3-amino-3-carboxypropyl]wyosine(37) in tRNA(Phe) + S-methyl-5'-thioadenosine + H(+)</text>
        <dbReference type="Rhea" id="RHEA:36355"/>
        <dbReference type="Rhea" id="RHEA-COMP:10164"/>
        <dbReference type="Rhea" id="RHEA-COMP:10378"/>
        <dbReference type="ChEBI" id="CHEBI:15378"/>
        <dbReference type="ChEBI" id="CHEBI:17509"/>
        <dbReference type="ChEBI" id="CHEBI:59789"/>
        <dbReference type="ChEBI" id="CHEBI:64315"/>
        <dbReference type="ChEBI" id="CHEBI:73550"/>
        <dbReference type="EC" id="2.5.1.114"/>
    </reaction>
</comment>
<feature type="domain" description="SAM-dependent methyltransferase TRM5/TYW2-type" evidence="3">
    <location>
        <begin position="104"/>
        <end position="417"/>
    </location>
</feature>
<dbReference type="SUPFAM" id="SSF53335">
    <property type="entry name" value="S-adenosyl-L-methionine-dependent methyltransferases"/>
    <property type="match status" value="1"/>
</dbReference>
<comment type="pathway">
    <text evidence="2">tRNA modification; wybutosine-tRNA(Phe) biosynthesis.</text>
</comment>
<dbReference type="PANTHER" id="PTHR23245">
    <property type="entry name" value="TRNA METHYLTRANSFERASE"/>
    <property type="match status" value="1"/>
</dbReference>
<keyword evidence="2" id="KW-0819">tRNA processing</keyword>
<dbReference type="InterPro" id="IPR029063">
    <property type="entry name" value="SAM-dependent_MTases_sf"/>
</dbReference>
<keyword evidence="2" id="KW-0808">Transferase</keyword>
<reference evidence="4 5" key="1">
    <citation type="submission" date="2023-01" db="EMBL/GenBank/DDBJ databases">
        <title>Analysis of 21 Apiospora genomes using comparative genomics revels a genus with tremendous synthesis potential of carbohydrate active enzymes and secondary metabolites.</title>
        <authorList>
            <person name="Sorensen T."/>
        </authorList>
    </citation>
    <scope>NUCLEOTIDE SEQUENCE [LARGE SCALE GENOMIC DNA]</scope>
    <source>
        <strain evidence="4 5">CBS 33761</strain>
    </source>
</reference>
<protein>
    <recommendedName>
        <fullName evidence="2">tRNA wybutosine-synthesizing protein 2</fullName>
        <shortName evidence="2">tRNA-yW-synthesizing protein 2</shortName>
    </recommendedName>
    <alternativeName>
        <fullName evidence="2">tRNA(Phe) (4-demethylwyosine(37)-C(7)) aminocarboxypropyltransferase</fullName>
    </alternativeName>
</protein>
<comment type="function">
    <text evidence="2">S-adenosyl-L-methionine-dependent transferase that acts as a component of the wybutosine biosynthesis pathway. Wybutosine is a hyper modified guanosine with a tricyclic base found at the 3'-position adjacent to the anticodon of eukaryotic phenylalanine tRNA. Catalyzes the transfer of the alpha-amino-alpha-carboxypropyl (acp) group from S-adenosyl-L-methionine to the C-7 position of 4-demethylwyosine (imG-14) to produce wybutosine-86.</text>
</comment>
<evidence type="ECO:0000256" key="2">
    <source>
        <dbReference type="PIRNR" id="PIRNR038972"/>
    </source>
</evidence>
<sequence length="418" mass="46429">MAVNENPKRHAKPKQKSIPPIEAAITAWVSNLPVESALGEVHLAELAAQAPKRWTVYEPMVLLPSGSFASPAWTSLKAKLSTTQLAGLWSRMLSEISRKSGTSYTHLAVNEGIPLHLREQNESGTAEDSKENILRSPSGLQVLYGDFGSCDLPSVAEEVAEADFEAAFWVSTKQNGIHQTWAPRWTMFSRGNIKEKARVLSFHDTNDPTLQNRAMSSSQLRNKWAVDMYAGIGYFVFSYAKLGMRVLCWELNPWSVEGLRRGALANGWSVRVIRGAELASDIDLSEIIAGDVRIVVFQEDNAMARQRIQETRRKMAGQQGKLDVLHVNCGFLPTSEPCWEDAMAIAKASPRAWLHLHENVGVADIEKRRSEIRNTLTGMVPSESSEPRVSVDVEHAELVKTYAPGVWHCVFDAYSCIT</sequence>
<keyword evidence="5" id="KW-1185">Reference proteome</keyword>
<dbReference type="Proteomes" id="UP001444661">
    <property type="component" value="Unassembled WGS sequence"/>
</dbReference>
<keyword evidence="2" id="KW-0949">S-adenosyl-L-methionine</keyword>
<dbReference type="EMBL" id="JAQQWK010000006">
    <property type="protein sequence ID" value="KAK8038675.1"/>
    <property type="molecule type" value="Genomic_DNA"/>
</dbReference>
<evidence type="ECO:0000313" key="4">
    <source>
        <dbReference type="EMBL" id="KAK8038675.1"/>
    </source>
</evidence>
<dbReference type="PROSITE" id="PS51684">
    <property type="entry name" value="SAM_MT_TRM5_TYW2"/>
    <property type="match status" value="1"/>
</dbReference>
<dbReference type="PIRSF" id="PIRSF038972">
    <property type="entry name" value="Trm12"/>
    <property type="match status" value="1"/>
</dbReference>
<keyword evidence="2" id="KW-0963">Cytoplasm</keyword>
<dbReference type="PANTHER" id="PTHR23245:SF25">
    <property type="entry name" value="TRNA WYBUTOSINE-SYNTHESIZING PROTEIN 2 HOMOLOG"/>
    <property type="match status" value="1"/>
</dbReference>
<dbReference type="InterPro" id="IPR030382">
    <property type="entry name" value="MeTrfase_TRM5/TYW2"/>
</dbReference>
<comment type="subcellular location">
    <subcellularLocation>
        <location evidence="2">Cytoplasm</location>
    </subcellularLocation>
</comment>
<dbReference type="Gene3D" id="3.40.50.150">
    <property type="entry name" value="Vaccinia Virus protein VP39"/>
    <property type="match status" value="1"/>
</dbReference>
<organism evidence="4 5">
    <name type="scientific">Apiospora rasikravindrae</name>
    <dbReference type="NCBI Taxonomy" id="990691"/>
    <lineage>
        <taxon>Eukaryota</taxon>
        <taxon>Fungi</taxon>
        <taxon>Dikarya</taxon>
        <taxon>Ascomycota</taxon>
        <taxon>Pezizomycotina</taxon>
        <taxon>Sordariomycetes</taxon>
        <taxon>Xylariomycetidae</taxon>
        <taxon>Amphisphaeriales</taxon>
        <taxon>Apiosporaceae</taxon>
        <taxon>Apiospora</taxon>
    </lineage>
</organism>
<comment type="caution">
    <text evidence="4">The sequence shown here is derived from an EMBL/GenBank/DDBJ whole genome shotgun (WGS) entry which is preliminary data.</text>
</comment>
<evidence type="ECO:0000313" key="5">
    <source>
        <dbReference type="Proteomes" id="UP001444661"/>
    </source>
</evidence>
<evidence type="ECO:0000259" key="3">
    <source>
        <dbReference type="PROSITE" id="PS51684"/>
    </source>
</evidence>
<comment type="similarity">
    <text evidence="2">Belongs to the class I-like SAM-binding methyltransferase superfamily. TRM5/TYW2 family.</text>
</comment>
<evidence type="ECO:0000256" key="1">
    <source>
        <dbReference type="ARBA" id="ARBA00049400"/>
    </source>
</evidence>
<name>A0ABR1SYB4_9PEZI</name>
<accession>A0ABR1SYB4</accession>
<dbReference type="InterPro" id="IPR026274">
    <property type="entry name" value="tRNA_wybutosine_synth_prot_2"/>
</dbReference>
<gene>
    <name evidence="4" type="ORF">PG993_007086</name>
</gene>
<proteinExistence type="inferred from homology"/>